<organism evidence="14 15">
    <name type="scientific">Stenotrophomonas chelatiphaga</name>
    <dbReference type="NCBI Taxonomy" id="517011"/>
    <lineage>
        <taxon>Bacteria</taxon>
        <taxon>Pseudomonadati</taxon>
        <taxon>Pseudomonadota</taxon>
        <taxon>Gammaproteobacteria</taxon>
        <taxon>Lysobacterales</taxon>
        <taxon>Lysobacteraceae</taxon>
        <taxon>Stenotrophomonas</taxon>
    </lineage>
</organism>
<dbReference type="InterPro" id="IPR039421">
    <property type="entry name" value="Type_1_exporter"/>
</dbReference>
<keyword evidence="15" id="KW-1185">Reference proteome</keyword>
<dbReference type="RefSeq" id="WP_057508273.1">
    <property type="nucleotide sequence ID" value="NZ_DAMBRS010000017.1"/>
</dbReference>
<dbReference type="PATRIC" id="fig|517011.3.peg.1438"/>
<evidence type="ECO:0000259" key="13">
    <source>
        <dbReference type="PROSITE" id="PS50929"/>
    </source>
</evidence>
<dbReference type="Proteomes" id="UP000051386">
    <property type="component" value="Unassembled WGS sequence"/>
</dbReference>
<gene>
    <name evidence="14" type="ORF">ABB28_08845</name>
</gene>
<dbReference type="SUPFAM" id="SSF90123">
    <property type="entry name" value="ABC transporter transmembrane region"/>
    <property type="match status" value="1"/>
</dbReference>
<dbReference type="PANTHER" id="PTHR43394">
    <property type="entry name" value="ATP-DEPENDENT PERMEASE MDL1, MITOCHONDRIAL"/>
    <property type="match status" value="1"/>
</dbReference>
<dbReference type="InterPro" id="IPR011527">
    <property type="entry name" value="ABC1_TM_dom"/>
</dbReference>
<feature type="transmembrane region" description="Helical" evidence="11">
    <location>
        <begin position="63"/>
        <end position="83"/>
    </location>
</feature>
<dbReference type="EMBL" id="LDJK01000036">
    <property type="protein sequence ID" value="KRG73821.1"/>
    <property type="molecule type" value="Genomic_DNA"/>
</dbReference>
<keyword evidence="8 11" id="KW-1133">Transmembrane helix</keyword>
<name>A0A0R0CVL0_9GAMM</name>
<evidence type="ECO:0000259" key="12">
    <source>
        <dbReference type="PROSITE" id="PS50893"/>
    </source>
</evidence>
<evidence type="ECO:0000256" key="3">
    <source>
        <dbReference type="ARBA" id="ARBA00022475"/>
    </source>
</evidence>
<dbReference type="Gene3D" id="3.40.50.300">
    <property type="entry name" value="P-loop containing nucleotide triphosphate hydrolases"/>
    <property type="match status" value="1"/>
</dbReference>
<comment type="caution">
    <text evidence="14">The sequence shown here is derived from an EMBL/GenBank/DDBJ whole genome shotgun (WGS) entry which is preliminary data.</text>
</comment>
<keyword evidence="7" id="KW-1278">Translocase</keyword>
<dbReference type="SUPFAM" id="SSF52540">
    <property type="entry name" value="P-loop containing nucleoside triphosphate hydrolases"/>
    <property type="match status" value="1"/>
</dbReference>
<dbReference type="GO" id="GO:0005524">
    <property type="term" value="F:ATP binding"/>
    <property type="evidence" value="ECO:0007669"/>
    <property type="project" value="UniProtKB-KW"/>
</dbReference>
<proteinExistence type="predicted"/>
<evidence type="ECO:0000256" key="10">
    <source>
        <dbReference type="ARBA" id="ARBA00023136"/>
    </source>
</evidence>
<keyword evidence="9" id="KW-0445">Lipid transport</keyword>
<feature type="domain" description="ABC transporter" evidence="12">
    <location>
        <begin position="341"/>
        <end position="575"/>
    </location>
</feature>
<dbReference type="NCBIfam" id="TIGR02203">
    <property type="entry name" value="MsbA_lipidA"/>
    <property type="match status" value="1"/>
</dbReference>
<evidence type="ECO:0000256" key="5">
    <source>
        <dbReference type="ARBA" id="ARBA00022741"/>
    </source>
</evidence>
<dbReference type="PROSITE" id="PS50929">
    <property type="entry name" value="ABC_TM1F"/>
    <property type="match status" value="1"/>
</dbReference>
<sequence length="582" mass="64361">MSSKHAPVWPIYKRLLGYTRAYWVFMVAAVVAMAVEALAGYAFTRLMEPLVNRGFVNPEPRMAVILPLTILGLFLMRSLATLVSDYTLARTGRSVVRDLREQVLEKYLHLPSSHFDTEATPVMVSRLNFDTEQVTQASADALKTLVADTLTIIAMLVVMLQMSVKVTMAMLVVVPMIGLIVSYVGKRYRRISRGIQDGMGTMAATAEQSLSAQQEVKVHGTQRHEIDRYSRLANRMLGLNMKVETTRAFASSTVQFLAALALAVIVWVATREALVGKLNAGQFMGLMTSMMAIIPSLRRLTSVQTSISRGVAAAERLFSILDMPVERDQGSKRIERARGELAFEHVMLRYREDAGTALDDISFVARPGTVTAVVGRSGSGKTSLIRLVPRFYEPSGGRITLDGVALDDYPLADLRRQVAMVGQKVMLFDDTIGSNIAYGMQASQEQIRAAAEAANAWEFIARLPQQLDTPVGENGALLSGGQRQRLAIARAILRDAPILILDEATAALDNESERLVQDALQRLMPERTTLVIAHRLSTIEHADQVLVMDQGRIVERGTHAELLQMGGLYEHLYNMQFRERQA</sequence>
<keyword evidence="6 14" id="KW-0067">ATP-binding</keyword>
<evidence type="ECO:0000256" key="4">
    <source>
        <dbReference type="ARBA" id="ARBA00022692"/>
    </source>
</evidence>
<evidence type="ECO:0000313" key="14">
    <source>
        <dbReference type="EMBL" id="KRG73821.1"/>
    </source>
</evidence>
<feature type="transmembrane region" description="Helical" evidence="11">
    <location>
        <begin position="145"/>
        <end position="162"/>
    </location>
</feature>
<dbReference type="PANTHER" id="PTHR43394:SF1">
    <property type="entry name" value="ATP-BINDING CASSETTE SUB-FAMILY B MEMBER 10, MITOCHONDRIAL"/>
    <property type="match status" value="1"/>
</dbReference>
<dbReference type="GO" id="GO:0005886">
    <property type="term" value="C:plasma membrane"/>
    <property type="evidence" value="ECO:0007669"/>
    <property type="project" value="UniProtKB-SubCell"/>
</dbReference>
<keyword evidence="4 11" id="KW-0812">Transmembrane</keyword>
<dbReference type="GO" id="GO:0034040">
    <property type="term" value="F:ATPase-coupled lipid transmembrane transporter activity"/>
    <property type="evidence" value="ECO:0007669"/>
    <property type="project" value="InterPro"/>
</dbReference>
<evidence type="ECO:0000256" key="11">
    <source>
        <dbReference type="SAM" id="Phobius"/>
    </source>
</evidence>
<dbReference type="CDD" id="cd18552">
    <property type="entry name" value="ABC_6TM_MsbA_like"/>
    <property type="match status" value="1"/>
</dbReference>
<dbReference type="InterPro" id="IPR003439">
    <property type="entry name" value="ABC_transporter-like_ATP-bd"/>
</dbReference>
<evidence type="ECO:0000313" key="15">
    <source>
        <dbReference type="Proteomes" id="UP000051386"/>
    </source>
</evidence>
<dbReference type="InterPro" id="IPR027417">
    <property type="entry name" value="P-loop_NTPase"/>
</dbReference>
<keyword evidence="10 11" id="KW-0472">Membrane</keyword>
<dbReference type="PROSITE" id="PS00211">
    <property type="entry name" value="ABC_TRANSPORTER_1"/>
    <property type="match status" value="1"/>
</dbReference>
<feature type="transmembrane region" description="Helical" evidence="11">
    <location>
        <begin position="168"/>
        <end position="185"/>
    </location>
</feature>
<dbReference type="GO" id="GO:0015421">
    <property type="term" value="F:ABC-type oligopeptide transporter activity"/>
    <property type="evidence" value="ECO:0007669"/>
    <property type="project" value="TreeGrafter"/>
</dbReference>
<comment type="subcellular location">
    <subcellularLocation>
        <location evidence="1">Cell membrane</location>
        <topology evidence="1">Multi-pass membrane protein</topology>
    </subcellularLocation>
</comment>
<dbReference type="AlphaFoldDB" id="A0A0R0CVL0"/>
<feature type="transmembrane region" description="Helical" evidence="11">
    <location>
        <begin position="21"/>
        <end position="43"/>
    </location>
</feature>
<dbReference type="Pfam" id="PF00664">
    <property type="entry name" value="ABC_membrane"/>
    <property type="match status" value="1"/>
</dbReference>
<evidence type="ECO:0000256" key="9">
    <source>
        <dbReference type="ARBA" id="ARBA00023055"/>
    </source>
</evidence>
<dbReference type="GO" id="GO:0016887">
    <property type="term" value="F:ATP hydrolysis activity"/>
    <property type="evidence" value="ECO:0007669"/>
    <property type="project" value="InterPro"/>
</dbReference>
<evidence type="ECO:0000256" key="1">
    <source>
        <dbReference type="ARBA" id="ARBA00004651"/>
    </source>
</evidence>
<keyword evidence="3" id="KW-1003">Cell membrane</keyword>
<dbReference type="InterPro" id="IPR003593">
    <property type="entry name" value="AAA+_ATPase"/>
</dbReference>
<dbReference type="InterPro" id="IPR017871">
    <property type="entry name" value="ABC_transporter-like_CS"/>
</dbReference>
<dbReference type="Gene3D" id="1.20.1560.10">
    <property type="entry name" value="ABC transporter type 1, transmembrane domain"/>
    <property type="match status" value="1"/>
</dbReference>
<evidence type="ECO:0000256" key="7">
    <source>
        <dbReference type="ARBA" id="ARBA00022967"/>
    </source>
</evidence>
<feature type="transmembrane region" description="Helical" evidence="11">
    <location>
        <begin position="248"/>
        <end position="268"/>
    </location>
</feature>
<dbReference type="Pfam" id="PF00005">
    <property type="entry name" value="ABC_tran"/>
    <property type="match status" value="1"/>
</dbReference>
<evidence type="ECO:0000256" key="8">
    <source>
        <dbReference type="ARBA" id="ARBA00022989"/>
    </source>
</evidence>
<reference evidence="14 15" key="1">
    <citation type="submission" date="2015-05" db="EMBL/GenBank/DDBJ databases">
        <title>Genome sequencing and analysis of members of genus Stenotrophomonas.</title>
        <authorList>
            <person name="Patil P.P."/>
            <person name="Midha S."/>
            <person name="Patil P.B."/>
        </authorList>
    </citation>
    <scope>NUCLEOTIDE SEQUENCE [LARGE SCALE GENOMIC DNA]</scope>
    <source>
        <strain evidence="14 15">DSM 21508</strain>
    </source>
</reference>
<accession>A0A0R0CVL0</accession>
<dbReference type="SMART" id="SM00382">
    <property type="entry name" value="AAA"/>
    <property type="match status" value="1"/>
</dbReference>
<keyword evidence="2" id="KW-0813">Transport</keyword>
<dbReference type="InterPro" id="IPR011917">
    <property type="entry name" value="ABC_transpr_lipidA"/>
</dbReference>
<evidence type="ECO:0000256" key="2">
    <source>
        <dbReference type="ARBA" id="ARBA00022448"/>
    </source>
</evidence>
<feature type="domain" description="ABC transmembrane type-1" evidence="13">
    <location>
        <begin position="27"/>
        <end position="309"/>
    </location>
</feature>
<dbReference type="FunFam" id="3.40.50.300:FF:000221">
    <property type="entry name" value="Multidrug ABC transporter ATP-binding protein"/>
    <property type="match status" value="1"/>
</dbReference>
<protein>
    <submittedName>
        <fullName evidence="14">Lipid transporter ATP-binding/permease</fullName>
    </submittedName>
</protein>
<dbReference type="InterPro" id="IPR036640">
    <property type="entry name" value="ABC1_TM_sf"/>
</dbReference>
<dbReference type="PROSITE" id="PS50893">
    <property type="entry name" value="ABC_TRANSPORTER_2"/>
    <property type="match status" value="1"/>
</dbReference>
<evidence type="ECO:0000256" key="6">
    <source>
        <dbReference type="ARBA" id="ARBA00022840"/>
    </source>
</evidence>
<keyword evidence="5" id="KW-0547">Nucleotide-binding</keyword>